<dbReference type="SMART" id="SM00184">
    <property type="entry name" value="RING"/>
    <property type="match status" value="1"/>
</dbReference>
<dbReference type="SUPFAM" id="SSF57850">
    <property type="entry name" value="RING/U-box"/>
    <property type="match status" value="1"/>
</dbReference>
<protein>
    <recommendedName>
        <fullName evidence="5">RING-type domain-containing protein</fullName>
    </recommendedName>
</protein>
<evidence type="ECO:0000256" key="4">
    <source>
        <dbReference type="PROSITE-ProRule" id="PRU00175"/>
    </source>
</evidence>
<dbReference type="EMBL" id="HBFN01032577">
    <property type="protein sequence ID" value="CAD8805184.1"/>
    <property type="molecule type" value="Transcribed_RNA"/>
</dbReference>
<dbReference type="PROSITE" id="PS50089">
    <property type="entry name" value="ZF_RING_2"/>
    <property type="match status" value="1"/>
</dbReference>
<feature type="domain" description="RING-type" evidence="5">
    <location>
        <begin position="72"/>
        <end position="126"/>
    </location>
</feature>
<dbReference type="InterPro" id="IPR013083">
    <property type="entry name" value="Znf_RING/FYVE/PHD"/>
</dbReference>
<keyword evidence="2 4" id="KW-0863">Zinc-finger</keyword>
<proteinExistence type="predicted"/>
<gene>
    <name evidence="6" type="ORF">HTEP1355_LOCUS18863</name>
</gene>
<dbReference type="PANTHER" id="PTHR15710">
    <property type="entry name" value="E3 UBIQUITIN-PROTEIN LIGASE PRAJA"/>
    <property type="match status" value="1"/>
</dbReference>
<dbReference type="AlphaFoldDB" id="A0A7S0Z1R4"/>
<evidence type="ECO:0000256" key="1">
    <source>
        <dbReference type="ARBA" id="ARBA00022723"/>
    </source>
</evidence>
<evidence type="ECO:0000313" key="6">
    <source>
        <dbReference type="EMBL" id="CAD8805184.1"/>
    </source>
</evidence>
<dbReference type="Gene3D" id="3.30.40.10">
    <property type="entry name" value="Zinc/RING finger domain, C3HC4 (zinc finger)"/>
    <property type="match status" value="1"/>
</dbReference>
<keyword evidence="3" id="KW-0862">Zinc</keyword>
<sequence>MSTWVTPGPSGFRMFLDSIIRYQKERVRDRDERAEIARQRRESRHTARQPTEVPWEVIATCVRRVDDAEGQCVICLQEMGGGGSARECEGGVHHHRAGVQLPCGHTFHPRCVFPWLSKQGSCPTCRRALS</sequence>
<name>A0A7S0Z1R4_9CRYP</name>
<accession>A0A7S0Z1R4</accession>
<keyword evidence="1" id="KW-0479">Metal-binding</keyword>
<dbReference type="InterPro" id="IPR001841">
    <property type="entry name" value="Znf_RING"/>
</dbReference>
<dbReference type="Pfam" id="PF13639">
    <property type="entry name" value="zf-RING_2"/>
    <property type="match status" value="1"/>
</dbReference>
<evidence type="ECO:0000259" key="5">
    <source>
        <dbReference type="PROSITE" id="PS50089"/>
    </source>
</evidence>
<evidence type="ECO:0000256" key="2">
    <source>
        <dbReference type="ARBA" id="ARBA00022771"/>
    </source>
</evidence>
<evidence type="ECO:0000256" key="3">
    <source>
        <dbReference type="ARBA" id="ARBA00022833"/>
    </source>
</evidence>
<organism evidence="6">
    <name type="scientific">Hemiselmis tepida</name>
    <dbReference type="NCBI Taxonomy" id="464990"/>
    <lineage>
        <taxon>Eukaryota</taxon>
        <taxon>Cryptophyceae</taxon>
        <taxon>Cryptomonadales</taxon>
        <taxon>Hemiselmidaceae</taxon>
        <taxon>Hemiselmis</taxon>
    </lineage>
</organism>
<dbReference type="GO" id="GO:0008270">
    <property type="term" value="F:zinc ion binding"/>
    <property type="evidence" value="ECO:0007669"/>
    <property type="project" value="UniProtKB-KW"/>
</dbReference>
<reference evidence="6" key="1">
    <citation type="submission" date="2021-01" db="EMBL/GenBank/DDBJ databases">
        <authorList>
            <person name="Corre E."/>
            <person name="Pelletier E."/>
            <person name="Niang G."/>
            <person name="Scheremetjew M."/>
            <person name="Finn R."/>
            <person name="Kale V."/>
            <person name="Holt S."/>
            <person name="Cochrane G."/>
            <person name="Meng A."/>
            <person name="Brown T."/>
            <person name="Cohen L."/>
        </authorList>
    </citation>
    <scope>NUCLEOTIDE SEQUENCE</scope>
    <source>
        <strain evidence="6">CCMP443</strain>
    </source>
</reference>